<dbReference type="InterPro" id="IPR018490">
    <property type="entry name" value="cNMP-bd_dom_sf"/>
</dbReference>
<feature type="region of interest" description="Disordered" evidence="1">
    <location>
        <begin position="344"/>
        <end position="447"/>
    </location>
</feature>
<dbReference type="SUPFAM" id="SSF51206">
    <property type="entry name" value="cAMP-binding domain-like"/>
    <property type="match status" value="1"/>
</dbReference>
<evidence type="ECO:0000313" key="2">
    <source>
        <dbReference type="EMBL" id="OLQ07784.1"/>
    </source>
</evidence>
<dbReference type="Proteomes" id="UP000186817">
    <property type="component" value="Unassembled WGS sequence"/>
</dbReference>
<sequence>MAETGRHAARRLSLQVELMANSSCNEERRPSFLRKTMATAIRGNEAQKKWKALRKGAGSSNDVEESEPAAEPLGQCLPNKLSLSLGDSADATPRRSFRTTSSAVFDGPGKDLLSDVPLFKDCTDRFLQALSDQVHTRLVQPGTDIYLEGERGDSLFYLCRGEVEVLHGEEVQSIHKDGAVFGEMAAASKHPALTTRSATVRATALCDVKVLQRDDLLQVLNHFREDAKRIHEKVERHVEELREKGELPARKEWWRMDTRRSSVASVASATSEGCKPQNPQNAWTRAFSGMKLARRLSHIAPTRPHAYTMAMSAMTGLAGLTSKAVHGLPHRGRRMSDGALFVRQHERQASKSSVASLTSIREGQADPDSNKENEGASSSTSSSSSGSNEPDMPDWAMLEDDASSRRRSSAESLDSEVHEASPSIQVLDPCESEKVSRSDPPADSKAEQVRRLSLLLDIWSPKLAEAADSGELVATLKIQDSRPPPLPSLERAASAARPGSTPRMPRRPQSQESMSLTAKLPRPQTDHRPKRRLPSLREQRQRAVNLHPFNQGGLVAGSVHEATRRGLALANQAALRVCRQEPINDVASRHQEARRKQARGSDTRHTACSKLRQPRARMPGLKALKGPKVWASPELTTPYPTTLWQDFQALRAQDAICTLSVCA</sequence>
<reference evidence="2 3" key="1">
    <citation type="submission" date="2016-02" db="EMBL/GenBank/DDBJ databases">
        <title>Genome analysis of coral dinoflagellate symbionts highlights evolutionary adaptations to a symbiotic lifestyle.</title>
        <authorList>
            <person name="Aranda M."/>
            <person name="Li Y."/>
            <person name="Liew Y.J."/>
            <person name="Baumgarten S."/>
            <person name="Simakov O."/>
            <person name="Wilson M."/>
            <person name="Piel J."/>
            <person name="Ashoor H."/>
            <person name="Bougouffa S."/>
            <person name="Bajic V.B."/>
            <person name="Ryu T."/>
            <person name="Ravasi T."/>
            <person name="Bayer T."/>
            <person name="Micklem G."/>
            <person name="Kim H."/>
            <person name="Bhak J."/>
            <person name="Lajeunesse T.C."/>
            <person name="Voolstra C.R."/>
        </authorList>
    </citation>
    <scope>NUCLEOTIDE SEQUENCE [LARGE SCALE GENOMIC DNA]</scope>
    <source>
        <strain evidence="2 3">CCMP2467</strain>
    </source>
</reference>
<feature type="compositionally biased region" description="Polar residues" evidence="1">
    <location>
        <begin position="350"/>
        <end position="361"/>
    </location>
</feature>
<dbReference type="OrthoDB" id="421226at2759"/>
<dbReference type="PROSITE" id="PS50042">
    <property type="entry name" value="CNMP_BINDING_3"/>
    <property type="match status" value="1"/>
</dbReference>
<dbReference type="EMBL" id="LSRX01000131">
    <property type="protein sequence ID" value="OLQ07784.1"/>
    <property type="molecule type" value="Genomic_DNA"/>
</dbReference>
<dbReference type="Gene3D" id="2.60.120.10">
    <property type="entry name" value="Jelly Rolls"/>
    <property type="match status" value="1"/>
</dbReference>
<feature type="region of interest" description="Disordered" evidence="1">
    <location>
        <begin position="478"/>
        <end position="537"/>
    </location>
</feature>
<name>A0A1Q9EK06_SYMMI</name>
<feature type="region of interest" description="Disordered" evidence="1">
    <location>
        <begin position="54"/>
        <end position="73"/>
    </location>
</feature>
<dbReference type="CDD" id="cd00038">
    <property type="entry name" value="CAP_ED"/>
    <property type="match status" value="1"/>
</dbReference>
<accession>A0A1Q9EK06</accession>
<dbReference type="GO" id="GO:0005249">
    <property type="term" value="F:voltage-gated potassium channel activity"/>
    <property type="evidence" value="ECO:0007669"/>
    <property type="project" value="TreeGrafter"/>
</dbReference>
<dbReference type="PANTHER" id="PTHR10217">
    <property type="entry name" value="VOLTAGE AND LIGAND GATED POTASSIUM CHANNEL"/>
    <property type="match status" value="1"/>
</dbReference>
<evidence type="ECO:0000256" key="1">
    <source>
        <dbReference type="SAM" id="MobiDB-lite"/>
    </source>
</evidence>
<proteinExistence type="predicted"/>
<feature type="compositionally biased region" description="Basic and acidic residues" evidence="1">
    <location>
        <begin position="431"/>
        <end position="447"/>
    </location>
</feature>
<feature type="compositionally biased region" description="Low complexity" evidence="1">
    <location>
        <begin position="377"/>
        <end position="387"/>
    </location>
</feature>
<dbReference type="InterPro" id="IPR000595">
    <property type="entry name" value="cNMP-bd_dom"/>
</dbReference>
<dbReference type="Pfam" id="PF00027">
    <property type="entry name" value="cNMP_binding"/>
    <property type="match status" value="1"/>
</dbReference>
<dbReference type="PANTHER" id="PTHR10217:SF435">
    <property type="entry name" value="POTASSIUM VOLTAGE-GATED CHANNEL PROTEIN EAG"/>
    <property type="match status" value="1"/>
</dbReference>
<keyword evidence="3" id="KW-1185">Reference proteome</keyword>
<evidence type="ECO:0000313" key="3">
    <source>
        <dbReference type="Proteomes" id="UP000186817"/>
    </source>
</evidence>
<feature type="region of interest" description="Disordered" evidence="1">
    <location>
        <begin position="588"/>
        <end position="608"/>
    </location>
</feature>
<dbReference type="SMART" id="SM00100">
    <property type="entry name" value="cNMP"/>
    <property type="match status" value="1"/>
</dbReference>
<dbReference type="GO" id="GO:0042391">
    <property type="term" value="P:regulation of membrane potential"/>
    <property type="evidence" value="ECO:0007669"/>
    <property type="project" value="TreeGrafter"/>
</dbReference>
<dbReference type="InterPro" id="IPR050818">
    <property type="entry name" value="KCNH_animal-type"/>
</dbReference>
<feature type="compositionally biased region" description="Basic and acidic residues" evidence="1">
    <location>
        <begin position="588"/>
        <end position="605"/>
    </location>
</feature>
<organism evidence="2 3">
    <name type="scientific">Symbiodinium microadriaticum</name>
    <name type="common">Dinoflagellate</name>
    <name type="synonym">Zooxanthella microadriatica</name>
    <dbReference type="NCBI Taxonomy" id="2951"/>
    <lineage>
        <taxon>Eukaryota</taxon>
        <taxon>Sar</taxon>
        <taxon>Alveolata</taxon>
        <taxon>Dinophyceae</taxon>
        <taxon>Suessiales</taxon>
        <taxon>Symbiodiniaceae</taxon>
        <taxon>Symbiodinium</taxon>
    </lineage>
</organism>
<dbReference type="AlphaFoldDB" id="A0A1Q9EK06"/>
<dbReference type="GO" id="GO:0005886">
    <property type="term" value="C:plasma membrane"/>
    <property type="evidence" value="ECO:0007669"/>
    <property type="project" value="TreeGrafter"/>
</dbReference>
<gene>
    <name evidence="2" type="primary">Kcnh5</name>
    <name evidence="2" type="ORF">AK812_SmicGene8741</name>
</gene>
<dbReference type="InterPro" id="IPR014710">
    <property type="entry name" value="RmlC-like_jellyroll"/>
</dbReference>
<protein>
    <submittedName>
        <fullName evidence="2">Potassium voltage-gated channel subfamily H member 5</fullName>
    </submittedName>
</protein>
<comment type="caution">
    <text evidence="2">The sequence shown here is derived from an EMBL/GenBank/DDBJ whole genome shotgun (WGS) entry which is preliminary data.</text>
</comment>